<dbReference type="InterPro" id="IPR036736">
    <property type="entry name" value="ACP-like_sf"/>
</dbReference>
<dbReference type="Pfam" id="PF00550">
    <property type="entry name" value="PP-binding"/>
    <property type="match status" value="1"/>
</dbReference>
<organism evidence="2 3">
    <name type="scientific">Streptomyces axinellae</name>
    <dbReference type="NCBI Taxonomy" id="552788"/>
    <lineage>
        <taxon>Bacteria</taxon>
        <taxon>Bacillati</taxon>
        <taxon>Actinomycetota</taxon>
        <taxon>Actinomycetes</taxon>
        <taxon>Kitasatosporales</taxon>
        <taxon>Streptomycetaceae</taxon>
        <taxon>Streptomyces</taxon>
    </lineage>
</organism>
<dbReference type="InterPro" id="IPR009081">
    <property type="entry name" value="PP-bd_ACP"/>
</dbReference>
<accession>A0ABN3QXI8</accession>
<protein>
    <recommendedName>
        <fullName evidence="1">Carrier domain-containing protein</fullName>
    </recommendedName>
</protein>
<feature type="domain" description="Carrier" evidence="1">
    <location>
        <begin position="8"/>
        <end position="71"/>
    </location>
</feature>
<dbReference type="Proteomes" id="UP001501447">
    <property type="component" value="Unassembled WGS sequence"/>
</dbReference>
<keyword evidence="3" id="KW-1185">Reference proteome</keyword>
<reference evidence="2 3" key="1">
    <citation type="journal article" date="2019" name="Int. J. Syst. Evol. Microbiol.">
        <title>The Global Catalogue of Microorganisms (GCM) 10K type strain sequencing project: providing services to taxonomists for standard genome sequencing and annotation.</title>
        <authorList>
            <consortium name="The Broad Institute Genomics Platform"/>
            <consortium name="The Broad Institute Genome Sequencing Center for Infectious Disease"/>
            <person name="Wu L."/>
            <person name="Ma J."/>
        </authorList>
    </citation>
    <scope>NUCLEOTIDE SEQUENCE [LARGE SCALE GENOMIC DNA]</scope>
    <source>
        <strain evidence="2 3">JCM 16373</strain>
    </source>
</reference>
<dbReference type="RefSeq" id="WP_344570446.1">
    <property type="nucleotide sequence ID" value="NZ_BAAARJ010000029.1"/>
</dbReference>
<evidence type="ECO:0000259" key="1">
    <source>
        <dbReference type="Pfam" id="PF00550"/>
    </source>
</evidence>
<dbReference type="EMBL" id="BAAARJ010000029">
    <property type="protein sequence ID" value="GAA2637398.1"/>
    <property type="molecule type" value="Genomic_DNA"/>
</dbReference>
<proteinExistence type="predicted"/>
<name>A0ABN3QXI8_9ACTN</name>
<gene>
    <name evidence="2" type="ORF">GCM10009863_62620</name>
</gene>
<dbReference type="Gene3D" id="1.10.1200.10">
    <property type="entry name" value="ACP-like"/>
    <property type="match status" value="1"/>
</dbReference>
<sequence>MTTFEDFMALVRTEVGLPLTDEDAHLPFDQLPEWDSLLLVTLLSALERATGRRVSLPDVLQAACLHDIYALVAVPA</sequence>
<dbReference type="SUPFAM" id="SSF47336">
    <property type="entry name" value="ACP-like"/>
    <property type="match status" value="1"/>
</dbReference>
<evidence type="ECO:0000313" key="2">
    <source>
        <dbReference type="EMBL" id="GAA2637398.1"/>
    </source>
</evidence>
<comment type="caution">
    <text evidence="2">The sequence shown here is derived from an EMBL/GenBank/DDBJ whole genome shotgun (WGS) entry which is preliminary data.</text>
</comment>
<evidence type="ECO:0000313" key="3">
    <source>
        <dbReference type="Proteomes" id="UP001501447"/>
    </source>
</evidence>